<sequence>MSKYKLIAFDMDGTLLNSEKRISEQTLEAVNRAFDAGKEVILSTGRCVAELREYFKRIPGLRYVVCSSGAILYDVKEEKILYSNAISIELAEKILAESKKEDLMVHLLAIESIVQKKDIPQMERFGMGVYRPMYEKVTTQVDDIYEYYKEHPFEVPKLNLYHATAEGRERTRKRLAGLDLVLADAEKTALECSATGVTKGTGLFRLCEHLGIEIDETIAVGDADNDLNILETAGLAIAVGNANEHVKAVAAVVVNDCDHDGCAEAIDKYLL</sequence>
<dbReference type="RefSeq" id="WP_117807303.1">
    <property type="nucleotide sequence ID" value="NZ_JACOOX010000004.1"/>
</dbReference>
<accession>A0A8I0AL20</accession>
<reference evidence="1 2" key="1">
    <citation type="submission" date="2020-08" db="EMBL/GenBank/DDBJ databases">
        <title>Genome public.</title>
        <authorList>
            <person name="Liu C."/>
            <person name="Sun Q."/>
        </authorList>
    </citation>
    <scope>NUCLEOTIDE SEQUENCE [LARGE SCALE GENOMIC DNA]</scope>
    <source>
        <strain evidence="1 2">NSJ-10</strain>
    </source>
</reference>
<dbReference type="SFLD" id="SFLDS00003">
    <property type="entry name" value="Haloacid_Dehalogenase"/>
    <property type="match status" value="1"/>
</dbReference>
<dbReference type="GO" id="GO:0000287">
    <property type="term" value="F:magnesium ion binding"/>
    <property type="evidence" value="ECO:0007669"/>
    <property type="project" value="TreeGrafter"/>
</dbReference>
<proteinExistence type="predicted"/>
<dbReference type="NCBIfam" id="TIGR00099">
    <property type="entry name" value="Cof-subfamily"/>
    <property type="match status" value="1"/>
</dbReference>
<dbReference type="Gene3D" id="3.30.1240.10">
    <property type="match status" value="1"/>
</dbReference>
<dbReference type="AlphaFoldDB" id="A0A8I0AL20"/>
<dbReference type="InterPro" id="IPR006379">
    <property type="entry name" value="HAD-SF_hydro_IIB"/>
</dbReference>
<organism evidence="1 2">
    <name type="scientific">Coprococcus hominis</name>
    <name type="common">ex Liu et al. 2022</name>
    <dbReference type="NCBI Taxonomy" id="2763039"/>
    <lineage>
        <taxon>Bacteria</taxon>
        <taxon>Bacillati</taxon>
        <taxon>Bacillota</taxon>
        <taxon>Clostridia</taxon>
        <taxon>Lachnospirales</taxon>
        <taxon>Lachnospiraceae</taxon>
        <taxon>Coprococcus</taxon>
    </lineage>
</organism>
<protein>
    <submittedName>
        <fullName evidence="1">HAD family phosphatase</fullName>
    </submittedName>
</protein>
<dbReference type="PANTHER" id="PTHR10000:SF8">
    <property type="entry name" value="HAD SUPERFAMILY HYDROLASE-LIKE, TYPE 3"/>
    <property type="match status" value="1"/>
</dbReference>
<dbReference type="Pfam" id="PF08282">
    <property type="entry name" value="Hydrolase_3"/>
    <property type="match status" value="1"/>
</dbReference>
<evidence type="ECO:0000313" key="2">
    <source>
        <dbReference type="Proteomes" id="UP000615234"/>
    </source>
</evidence>
<dbReference type="InterPro" id="IPR000150">
    <property type="entry name" value="Cof"/>
</dbReference>
<dbReference type="Gene3D" id="3.40.50.1000">
    <property type="entry name" value="HAD superfamily/HAD-like"/>
    <property type="match status" value="1"/>
</dbReference>
<dbReference type="SFLD" id="SFLDG01140">
    <property type="entry name" value="C2.B:_Phosphomannomutase_and_P"/>
    <property type="match status" value="1"/>
</dbReference>
<dbReference type="EMBL" id="JACOOX010000004">
    <property type="protein sequence ID" value="MBC5662941.1"/>
    <property type="molecule type" value="Genomic_DNA"/>
</dbReference>
<dbReference type="InterPro" id="IPR023214">
    <property type="entry name" value="HAD_sf"/>
</dbReference>
<dbReference type="GO" id="GO:0005829">
    <property type="term" value="C:cytosol"/>
    <property type="evidence" value="ECO:0007669"/>
    <property type="project" value="TreeGrafter"/>
</dbReference>
<dbReference type="NCBIfam" id="TIGR01484">
    <property type="entry name" value="HAD-SF-IIB"/>
    <property type="match status" value="1"/>
</dbReference>
<keyword evidence="2" id="KW-1185">Reference proteome</keyword>
<dbReference type="SUPFAM" id="SSF56784">
    <property type="entry name" value="HAD-like"/>
    <property type="match status" value="1"/>
</dbReference>
<gene>
    <name evidence="1" type="ORF">H8S09_08550</name>
</gene>
<dbReference type="PANTHER" id="PTHR10000">
    <property type="entry name" value="PHOSPHOSERINE PHOSPHATASE"/>
    <property type="match status" value="1"/>
</dbReference>
<dbReference type="InterPro" id="IPR036412">
    <property type="entry name" value="HAD-like_sf"/>
</dbReference>
<comment type="caution">
    <text evidence="1">The sequence shown here is derived from an EMBL/GenBank/DDBJ whole genome shotgun (WGS) entry which is preliminary data.</text>
</comment>
<dbReference type="GO" id="GO:0016791">
    <property type="term" value="F:phosphatase activity"/>
    <property type="evidence" value="ECO:0007669"/>
    <property type="project" value="TreeGrafter"/>
</dbReference>
<evidence type="ECO:0000313" key="1">
    <source>
        <dbReference type="EMBL" id="MBC5662941.1"/>
    </source>
</evidence>
<dbReference type="PROSITE" id="PS01228">
    <property type="entry name" value="COF_1"/>
    <property type="match status" value="1"/>
</dbReference>
<dbReference type="Proteomes" id="UP000615234">
    <property type="component" value="Unassembled WGS sequence"/>
</dbReference>
<name>A0A8I0AL20_9FIRM</name>